<keyword evidence="3" id="KW-1185">Reference proteome</keyword>
<evidence type="ECO:0000256" key="1">
    <source>
        <dbReference type="SAM" id="MobiDB-lite"/>
    </source>
</evidence>
<protein>
    <submittedName>
        <fullName evidence="2">Uncharacterized protein</fullName>
    </submittedName>
</protein>
<dbReference type="Gramene" id="ONK79943">
    <property type="protein sequence ID" value="ONK79943"/>
    <property type="gene ID" value="A4U43_C01F12080"/>
</dbReference>
<feature type="compositionally biased region" description="Low complexity" evidence="1">
    <location>
        <begin position="64"/>
        <end position="80"/>
    </location>
</feature>
<feature type="compositionally biased region" description="Basic and acidic residues" evidence="1">
    <location>
        <begin position="1"/>
        <end position="19"/>
    </location>
</feature>
<evidence type="ECO:0000313" key="2">
    <source>
        <dbReference type="EMBL" id="ONK79943.1"/>
    </source>
</evidence>
<evidence type="ECO:0000313" key="3">
    <source>
        <dbReference type="Proteomes" id="UP000243459"/>
    </source>
</evidence>
<sequence length="94" mass="10273">MGKEIDQARHDLGIVDEQSKPNISSQKLKWRGGREMILKSGSKRLGSSEMGRAEYRMEADGESDGSSAEASSNEETSLLSQSDRLRTASFNPAP</sequence>
<reference evidence="3" key="1">
    <citation type="journal article" date="2017" name="Nat. Commun.">
        <title>The asparagus genome sheds light on the origin and evolution of a young Y chromosome.</title>
        <authorList>
            <person name="Harkess A."/>
            <person name="Zhou J."/>
            <person name="Xu C."/>
            <person name="Bowers J.E."/>
            <person name="Van der Hulst R."/>
            <person name="Ayyampalayam S."/>
            <person name="Mercati F."/>
            <person name="Riccardi P."/>
            <person name="McKain M.R."/>
            <person name="Kakrana A."/>
            <person name="Tang H."/>
            <person name="Ray J."/>
            <person name="Groenendijk J."/>
            <person name="Arikit S."/>
            <person name="Mathioni S.M."/>
            <person name="Nakano M."/>
            <person name="Shan H."/>
            <person name="Telgmann-Rauber A."/>
            <person name="Kanno A."/>
            <person name="Yue Z."/>
            <person name="Chen H."/>
            <person name="Li W."/>
            <person name="Chen Y."/>
            <person name="Xu X."/>
            <person name="Zhang Y."/>
            <person name="Luo S."/>
            <person name="Chen H."/>
            <person name="Gao J."/>
            <person name="Mao Z."/>
            <person name="Pires J.C."/>
            <person name="Luo M."/>
            <person name="Kudrna D."/>
            <person name="Wing R.A."/>
            <person name="Meyers B.C."/>
            <person name="Yi K."/>
            <person name="Kong H."/>
            <person name="Lavrijsen P."/>
            <person name="Sunseri F."/>
            <person name="Falavigna A."/>
            <person name="Ye Y."/>
            <person name="Leebens-Mack J.H."/>
            <person name="Chen G."/>
        </authorList>
    </citation>
    <scope>NUCLEOTIDE SEQUENCE [LARGE SCALE GENOMIC DNA]</scope>
    <source>
        <strain evidence="3">cv. DH0086</strain>
    </source>
</reference>
<accession>A0A5P1FQE3</accession>
<gene>
    <name evidence="2" type="ORF">A4U43_C01F12080</name>
</gene>
<organism evidence="2 3">
    <name type="scientific">Asparagus officinalis</name>
    <name type="common">Garden asparagus</name>
    <dbReference type="NCBI Taxonomy" id="4686"/>
    <lineage>
        <taxon>Eukaryota</taxon>
        <taxon>Viridiplantae</taxon>
        <taxon>Streptophyta</taxon>
        <taxon>Embryophyta</taxon>
        <taxon>Tracheophyta</taxon>
        <taxon>Spermatophyta</taxon>
        <taxon>Magnoliopsida</taxon>
        <taxon>Liliopsida</taxon>
        <taxon>Asparagales</taxon>
        <taxon>Asparagaceae</taxon>
        <taxon>Asparagoideae</taxon>
        <taxon>Asparagus</taxon>
    </lineage>
</organism>
<dbReference type="AlphaFoldDB" id="A0A5P1FQE3"/>
<dbReference type="Proteomes" id="UP000243459">
    <property type="component" value="Chromosome 1"/>
</dbReference>
<feature type="region of interest" description="Disordered" evidence="1">
    <location>
        <begin position="1"/>
        <end position="94"/>
    </location>
</feature>
<proteinExistence type="predicted"/>
<name>A0A5P1FQE3_ASPOF</name>
<dbReference type="EMBL" id="CM007381">
    <property type="protein sequence ID" value="ONK79943.1"/>
    <property type="molecule type" value="Genomic_DNA"/>
</dbReference>